<feature type="coiled-coil region" evidence="1">
    <location>
        <begin position="168"/>
        <end position="195"/>
    </location>
</feature>
<accession>A0A4R2LKA4</accession>
<reference evidence="3 4" key="1">
    <citation type="submission" date="2019-03" db="EMBL/GenBank/DDBJ databases">
        <title>Genomic Encyclopedia of Type Strains, Phase IV (KMG-IV): sequencing the most valuable type-strain genomes for metagenomic binning, comparative biology and taxonomic classification.</title>
        <authorList>
            <person name="Goeker M."/>
        </authorList>
    </citation>
    <scope>NUCLEOTIDE SEQUENCE [LARGE SCALE GENOMIC DNA]</scope>
    <source>
        <strain evidence="3 4">DSM 23917</strain>
    </source>
</reference>
<keyword evidence="2" id="KW-0812">Transmembrane</keyword>
<feature type="transmembrane region" description="Helical" evidence="2">
    <location>
        <begin position="286"/>
        <end position="305"/>
    </location>
</feature>
<feature type="transmembrane region" description="Helical" evidence="2">
    <location>
        <begin position="119"/>
        <end position="136"/>
    </location>
</feature>
<gene>
    <name evidence="3" type="ORF">EV202_11539</name>
</gene>
<sequence length="407" mass="46517">MTMNTQIKKTNESEELIKWGGWLNEFLWICSGANRTILRQCPTDYAKYAGIGGTILFTALMATLSGGYALYFIFHSVEKAISFGIFWGMLIFNLDRFIVNTMYSDGKVTISWKEFYSGLPRIIIAIFLGIVISTPLEMKIFEDRINSQLVKDNIERTNASMAEIDKGNELLIKRRDLLEQQKAEIQGRLTKANEELKNEGVGAALSGKAGHGPIYGDKEQYKNTIEREFLIWESSYQKELEHIIKQIGINRAKGNEDISKGNDENGFCVRYEAFSNIKNENSNLKIVSIIVMLLFIIIETAPTFFKMMIASGPYDDYLRAEMHRARIASDKRISDINDEVNTEIQISTQKNKERLTAEVLANRELMTRVAKVQAELLQTAIDKWREEELLKIKENPSLYIKTNTVKT</sequence>
<dbReference type="Proteomes" id="UP000295600">
    <property type="component" value="Unassembled WGS sequence"/>
</dbReference>
<feature type="transmembrane region" description="Helical" evidence="2">
    <location>
        <begin position="80"/>
        <end position="99"/>
    </location>
</feature>
<evidence type="ECO:0000313" key="4">
    <source>
        <dbReference type="Proteomes" id="UP000295600"/>
    </source>
</evidence>
<organism evidence="3 4">
    <name type="scientific">Prevotella heparinolytica</name>
    <dbReference type="NCBI Taxonomy" id="28113"/>
    <lineage>
        <taxon>Bacteria</taxon>
        <taxon>Pseudomonadati</taxon>
        <taxon>Bacteroidota</taxon>
        <taxon>Bacteroidia</taxon>
        <taxon>Bacteroidales</taxon>
        <taxon>Bacteroidaceae</taxon>
        <taxon>Bacteroides</taxon>
    </lineage>
</organism>
<comment type="caution">
    <text evidence="3">The sequence shown here is derived from an EMBL/GenBank/DDBJ whole genome shotgun (WGS) entry which is preliminary data.</text>
</comment>
<evidence type="ECO:0000256" key="1">
    <source>
        <dbReference type="SAM" id="Coils"/>
    </source>
</evidence>
<dbReference type="Pfam" id="PF14362">
    <property type="entry name" value="DUF4407"/>
    <property type="match status" value="1"/>
</dbReference>
<keyword evidence="1" id="KW-0175">Coiled coil</keyword>
<proteinExistence type="predicted"/>
<evidence type="ECO:0000256" key="2">
    <source>
        <dbReference type="SAM" id="Phobius"/>
    </source>
</evidence>
<keyword evidence="2" id="KW-1133">Transmembrane helix</keyword>
<keyword evidence="2" id="KW-0472">Membrane</keyword>
<dbReference type="EMBL" id="SLXB01000015">
    <property type="protein sequence ID" value="TCO90759.1"/>
    <property type="molecule type" value="Genomic_DNA"/>
</dbReference>
<evidence type="ECO:0000313" key="3">
    <source>
        <dbReference type="EMBL" id="TCO90759.1"/>
    </source>
</evidence>
<protein>
    <submittedName>
        <fullName evidence="3">Uncharacterized protein DUF4407</fullName>
    </submittedName>
</protein>
<name>A0A4R2LKA4_9BACE</name>
<dbReference type="InterPro" id="IPR025519">
    <property type="entry name" value="DUF4407"/>
</dbReference>
<dbReference type="AlphaFoldDB" id="A0A4R2LKA4"/>
<feature type="transmembrane region" description="Helical" evidence="2">
    <location>
        <begin position="48"/>
        <end position="74"/>
    </location>
</feature>